<feature type="transmembrane region" description="Helical" evidence="5">
    <location>
        <begin position="16"/>
        <end position="34"/>
    </location>
</feature>
<evidence type="ECO:0000256" key="1">
    <source>
        <dbReference type="ARBA" id="ARBA00004141"/>
    </source>
</evidence>
<reference evidence="6 7" key="1">
    <citation type="submission" date="2018-08" db="EMBL/GenBank/DDBJ databases">
        <title>Sequencing the genomes of 1000 actinobacteria strains.</title>
        <authorList>
            <person name="Klenk H.-P."/>
        </authorList>
    </citation>
    <scope>NUCLEOTIDE SEQUENCE [LARGE SCALE GENOMIC DNA]</scope>
    <source>
        <strain evidence="6 7">DSM 22967</strain>
    </source>
</reference>
<keyword evidence="4 5" id="KW-0472">Membrane</keyword>
<gene>
    <name evidence="6" type="ORF">DFJ65_1717</name>
</gene>
<dbReference type="PANTHER" id="PTHR43077:SF10">
    <property type="entry name" value="TRANSPORT PERMEASE PROTEIN"/>
    <property type="match status" value="1"/>
</dbReference>
<organism evidence="6 7">
    <name type="scientific">Calidifontibacter indicus</name>
    <dbReference type="NCBI Taxonomy" id="419650"/>
    <lineage>
        <taxon>Bacteria</taxon>
        <taxon>Bacillati</taxon>
        <taxon>Actinomycetota</taxon>
        <taxon>Actinomycetes</taxon>
        <taxon>Micrococcales</taxon>
        <taxon>Dermacoccaceae</taxon>
        <taxon>Calidifontibacter</taxon>
    </lineage>
</organism>
<dbReference type="RefSeq" id="WP_115922650.1">
    <property type="nucleotide sequence ID" value="NZ_QTUA01000001.1"/>
</dbReference>
<keyword evidence="3 5" id="KW-1133">Transmembrane helix</keyword>
<sequence>MSIRADLREAFTPNRLALVAGVLLIQLAFIWSYVGAFHSPKPSDIPVAVVAPAQQADQIAAQLEKIDGHPVSPQVVESRDAAVAMVKDHRVDAAYVLNPSGKQDTLVVAGGGGSGIVSATEEIFAQVAQKQGRTVVSDDVVPLEAGDARGLTGFYLVVGWMVGGYLLAAALGVLAGHRAQSLHHLVIRLCVVAFHAVVSGLGGALIVDQLLGALTGHFLQLWGIGALVVFAVAATTIALQALFGLIGVGLAILLFVVLGNPSAGGAFQPHLLPTFWRAIAYVLPNGAATDAVRRIVYFGSHGVGGHVLTLALWGVIGTAVALAATNFFNRRRPPVVVGRHKAAA</sequence>
<comment type="subcellular location">
    <subcellularLocation>
        <location evidence="1">Membrane</location>
        <topology evidence="1">Multi-pass membrane protein</topology>
    </subcellularLocation>
</comment>
<dbReference type="InterPro" id="IPR051328">
    <property type="entry name" value="T7SS_ABC-Transporter"/>
</dbReference>
<proteinExistence type="predicted"/>
<keyword evidence="7" id="KW-1185">Reference proteome</keyword>
<dbReference type="PANTHER" id="PTHR43077">
    <property type="entry name" value="TRANSPORT PERMEASE YVFS-RELATED"/>
    <property type="match status" value="1"/>
</dbReference>
<dbReference type="EMBL" id="QTUA01000001">
    <property type="protein sequence ID" value="REF30702.1"/>
    <property type="molecule type" value="Genomic_DNA"/>
</dbReference>
<name>A0A3D9UMM2_9MICO</name>
<feature type="transmembrane region" description="Helical" evidence="5">
    <location>
        <begin position="303"/>
        <end position="324"/>
    </location>
</feature>
<feature type="transmembrane region" description="Helical" evidence="5">
    <location>
        <begin position="219"/>
        <end position="239"/>
    </location>
</feature>
<evidence type="ECO:0000313" key="7">
    <source>
        <dbReference type="Proteomes" id="UP000256253"/>
    </source>
</evidence>
<dbReference type="GO" id="GO:0016020">
    <property type="term" value="C:membrane"/>
    <property type="evidence" value="ECO:0007669"/>
    <property type="project" value="UniProtKB-SubCell"/>
</dbReference>
<feature type="transmembrane region" description="Helical" evidence="5">
    <location>
        <begin position="153"/>
        <end position="174"/>
    </location>
</feature>
<dbReference type="Proteomes" id="UP000256253">
    <property type="component" value="Unassembled WGS sequence"/>
</dbReference>
<accession>A0A3D9UMM2</accession>
<keyword evidence="2 5" id="KW-0812">Transmembrane</keyword>
<evidence type="ECO:0000256" key="4">
    <source>
        <dbReference type="ARBA" id="ARBA00023136"/>
    </source>
</evidence>
<evidence type="ECO:0000256" key="3">
    <source>
        <dbReference type="ARBA" id="ARBA00022989"/>
    </source>
</evidence>
<dbReference type="OrthoDB" id="3288304at2"/>
<evidence type="ECO:0000256" key="5">
    <source>
        <dbReference type="SAM" id="Phobius"/>
    </source>
</evidence>
<feature type="transmembrane region" description="Helical" evidence="5">
    <location>
        <begin position="186"/>
        <end position="207"/>
    </location>
</feature>
<evidence type="ECO:0000313" key="6">
    <source>
        <dbReference type="EMBL" id="REF30702.1"/>
    </source>
</evidence>
<evidence type="ECO:0000256" key="2">
    <source>
        <dbReference type="ARBA" id="ARBA00022692"/>
    </source>
</evidence>
<feature type="transmembrane region" description="Helical" evidence="5">
    <location>
        <begin position="246"/>
        <end position="267"/>
    </location>
</feature>
<protein>
    <submittedName>
        <fullName evidence="6">Uncharacterized protein DUF3533</fullName>
    </submittedName>
</protein>
<dbReference type="AlphaFoldDB" id="A0A3D9UMM2"/>
<comment type="caution">
    <text evidence="6">The sequence shown here is derived from an EMBL/GenBank/DDBJ whole genome shotgun (WGS) entry which is preliminary data.</text>
</comment>